<reference evidence="2" key="1">
    <citation type="journal article" date="2019" name="Plant Biotechnol. J.">
        <title>Genome sequencing of the Australian wild diploid species Gossypium australe highlights disease resistance and delayed gland morphogenesis.</title>
        <authorList>
            <person name="Cai Y."/>
            <person name="Cai X."/>
            <person name="Wang Q."/>
            <person name="Wang P."/>
            <person name="Zhang Y."/>
            <person name="Cai C."/>
            <person name="Xu Y."/>
            <person name="Wang K."/>
            <person name="Zhou Z."/>
            <person name="Wang C."/>
            <person name="Geng S."/>
            <person name="Li B."/>
            <person name="Dong Q."/>
            <person name="Hou Y."/>
            <person name="Wang H."/>
            <person name="Ai P."/>
            <person name="Liu Z."/>
            <person name="Yi F."/>
            <person name="Sun M."/>
            <person name="An G."/>
            <person name="Cheng J."/>
            <person name="Zhang Y."/>
            <person name="Shi Q."/>
            <person name="Xie Y."/>
            <person name="Shi X."/>
            <person name="Chang Y."/>
            <person name="Huang F."/>
            <person name="Chen Y."/>
            <person name="Hong S."/>
            <person name="Mi L."/>
            <person name="Sun Q."/>
            <person name="Zhang L."/>
            <person name="Zhou B."/>
            <person name="Peng R."/>
            <person name="Zhang X."/>
            <person name="Liu F."/>
        </authorList>
    </citation>
    <scope>NUCLEOTIDE SEQUENCE [LARGE SCALE GENOMIC DNA]</scope>
    <source>
        <strain evidence="2">cv. PA1801</strain>
    </source>
</reference>
<dbReference type="OrthoDB" id="1000587at2759"/>
<keyword evidence="2" id="KW-1185">Reference proteome</keyword>
<organism evidence="1 2">
    <name type="scientific">Gossypium australe</name>
    <dbReference type="NCBI Taxonomy" id="47621"/>
    <lineage>
        <taxon>Eukaryota</taxon>
        <taxon>Viridiplantae</taxon>
        <taxon>Streptophyta</taxon>
        <taxon>Embryophyta</taxon>
        <taxon>Tracheophyta</taxon>
        <taxon>Spermatophyta</taxon>
        <taxon>Magnoliopsida</taxon>
        <taxon>eudicotyledons</taxon>
        <taxon>Gunneridae</taxon>
        <taxon>Pentapetalae</taxon>
        <taxon>rosids</taxon>
        <taxon>malvids</taxon>
        <taxon>Malvales</taxon>
        <taxon>Malvaceae</taxon>
        <taxon>Malvoideae</taxon>
        <taxon>Gossypium</taxon>
    </lineage>
</organism>
<sequence>MLSSIIHEKANVVTDALSRRQMTDLRVMFSRLSLVDDGGLLAELQVKPTLDGEIKEKQSLDVSLPPRIKRLRMVKNRRNEFRSRKGESDRIAKSIVKATEGSGIVEDHHHTTQITFWYLLEIQCRPRVRHTGVSQAVWLSQYVCPVLARLRHMGLSEAVGGTRPAHTGGFDLSGNAFNLRPAMNASFLLGCCSRLRSLNGNESE</sequence>
<gene>
    <name evidence="1" type="ORF">EPI10_031502</name>
</gene>
<name>A0A5B6X1L5_9ROSI</name>
<keyword evidence="1" id="KW-0695">RNA-directed DNA polymerase</keyword>
<dbReference type="GO" id="GO:0003964">
    <property type="term" value="F:RNA-directed DNA polymerase activity"/>
    <property type="evidence" value="ECO:0007669"/>
    <property type="project" value="UniProtKB-KW"/>
</dbReference>
<proteinExistence type="predicted"/>
<keyword evidence="1" id="KW-0548">Nucleotidyltransferase</keyword>
<protein>
    <submittedName>
        <fullName evidence="1">RNA-directed DNA polymerase-like protein</fullName>
    </submittedName>
</protein>
<comment type="caution">
    <text evidence="1">The sequence shown here is derived from an EMBL/GenBank/DDBJ whole genome shotgun (WGS) entry which is preliminary data.</text>
</comment>
<evidence type="ECO:0000313" key="2">
    <source>
        <dbReference type="Proteomes" id="UP000325315"/>
    </source>
</evidence>
<keyword evidence="1" id="KW-0808">Transferase</keyword>
<accession>A0A5B6X1L5</accession>
<dbReference type="Proteomes" id="UP000325315">
    <property type="component" value="Unassembled WGS sequence"/>
</dbReference>
<dbReference type="AlphaFoldDB" id="A0A5B6X1L5"/>
<dbReference type="EMBL" id="SMMG02000001">
    <property type="protein sequence ID" value="KAA3487688.1"/>
    <property type="molecule type" value="Genomic_DNA"/>
</dbReference>
<evidence type="ECO:0000313" key="1">
    <source>
        <dbReference type="EMBL" id="KAA3487688.1"/>
    </source>
</evidence>